<dbReference type="InterPro" id="IPR036390">
    <property type="entry name" value="WH_DNA-bd_sf"/>
</dbReference>
<dbReference type="Proteomes" id="UP000317573">
    <property type="component" value="Unassembled WGS sequence"/>
</dbReference>
<dbReference type="InterPro" id="IPR000835">
    <property type="entry name" value="HTH_MarR-typ"/>
</dbReference>
<reference evidence="2 3" key="1">
    <citation type="submission" date="2019-07" db="EMBL/GenBank/DDBJ databases">
        <title>Genome sequencing of lignin-degrading bacterial isolates.</title>
        <authorList>
            <person name="Gladden J."/>
        </authorList>
    </citation>
    <scope>NUCLEOTIDE SEQUENCE [LARGE SCALE GENOMIC DNA]</scope>
    <source>
        <strain evidence="2 3">J45</strain>
    </source>
</reference>
<dbReference type="PANTHER" id="PTHR33164:SF104">
    <property type="entry name" value="TRANSCRIPTIONAL REGULATORY PROTEIN"/>
    <property type="match status" value="1"/>
</dbReference>
<dbReference type="InterPro" id="IPR039422">
    <property type="entry name" value="MarR/SlyA-like"/>
</dbReference>
<dbReference type="InterPro" id="IPR036388">
    <property type="entry name" value="WH-like_DNA-bd_sf"/>
</dbReference>
<dbReference type="EMBL" id="VLJT01000028">
    <property type="protein sequence ID" value="TWH15484.1"/>
    <property type="molecule type" value="Genomic_DNA"/>
</dbReference>
<proteinExistence type="predicted"/>
<feature type="domain" description="HTH marR-type" evidence="1">
    <location>
        <begin position="30"/>
        <end position="165"/>
    </location>
</feature>
<organism evidence="2 3">
    <name type="scientific">Rhodococcus rhodochrous J45</name>
    <dbReference type="NCBI Taxonomy" id="935266"/>
    <lineage>
        <taxon>Bacteria</taxon>
        <taxon>Bacillati</taxon>
        <taxon>Actinomycetota</taxon>
        <taxon>Actinomycetes</taxon>
        <taxon>Mycobacteriales</taxon>
        <taxon>Nocardiaceae</taxon>
        <taxon>Rhodococcus</taxon>
    </lineage>
</organism>
<name>A0A562E170_RHORH</name>
<evidence type="ECO:0000313" key="3">
    <source>
        <dbReference type="Proteomes" id="UP000317573"/>
    </source>
</evidence>
<dbReference type="GO" id="GO:0003677">
    <property type="term" value="F:DNA binding"/>
    <property type="evidence" value="ECO:0007669"/>
    <property type="project" value="UniProtKB-KW"/>
</dbReference>
<dbReference type="Gene3D" id="1.10.10.10">
    <property type="entry name" value="Winged helix-like DNA-binding domain superfamily/Winged helix DNA-binding domain"/>
    <property type="match status" value="1"/>
</dbReference>
<dbReference type="SUPFAM" id="SSF46785">
    <property type="entry name" value="Winged helix' DNA-binding domain"/>
    <property type="match status" value="1"/>
</dbReference>
<protein>
    <submittedName>
        <fullName evidence="2">DNA-binding MarR family transcriptional regulator</fullName>
    </submittedName>
</protein>
<comment type="caution">
    <text evidence="2">The sequence shown here is derived from an EMBL/GenBank/DDBJ whole genome shotgun (WGS) entry which is preliminary data.</text>
</comment>
<dbReference type="RefSeq" id="WP_016692236.1">
    <property type="nucleotide sequence ID" value="NZ_VLJT01000028.1"/>
</dbReference>
<dbReference type="Pfam" id="PF12802">
    <property type="entry name" value="MarR_2"/>
    <property type="match status" value="1"/>
</dbReference>
<dbReference type="AlphaFoldDB" id="A0A562E170"/>
<keyword evidence="2" id="KW-0238">DNA-binding</keyword>
<dbReference type="GO" id="GO:0006950">
    <property type="term" value="P:response to stress"/>
    <property type="evidence" value="ECO:0007669"/>
    <property type="project" value="TreeGrafter"/>
</dbReference>
<accession>A0A562E170</accession>
<evidence type="ECO:0000259" key="1">
    <source>
        <dbReference type="PROSITE" id="PS50995"/>
    </source>
</evidence>
<evidence type="ECO:0000313" key="2">
    <source>
        <dbReference type="EMBL" id="TWH15484.1"/>
    </source>
</evidence>
<gene>
    <name evidence="2" type="ORF">L618_000300000570</name>
</gene>
<dbReference type="PANTHER" id="PTHR33164">
    <property type="entry name" value="TRANSCRIPTIONAL REGULATOR, MARR FAMILY"/>
    <property type="match status" value="1"/>
</dbReference>
<dbReference type="GO" id="GO:0003700">
    <property type="term" value="F:DNA-binding transcription factor activity"/>
    <property type="evidence" value="ECO:0007669"/>
    <property type="project" value="InterPro"/>
</dbReference>
<dbReference type="PROSITE" id="PS50995">
    <property type="entry name" value="HTH_MARR_2"/>
    <property type="match status" value="1"/>
</dbReference>
<dbReference type="PRINTS" id="PR00598">
    <property type="entry name" value="HTHMARR"/>
</dbReference>
<sequence length="173" mass="19683">MGRDRVPDRDAVDDIVDQWAREWPGLDVTPLEVLGRLHRTYLRYQSAIGRVFDEYGINMASFDVLAALRRAGKPYRMTSGQLAESSLVTTGGITLRIDRLEKAGLVRRERDAEDRRIVYAELTPAGKKLIDEIAVAHFENETRMLAELSKNDQAELVQLLRKLEHSLVRHQGS</sequence>
<dbReference type="SMART" id="SM00347">
    <property type="entry name" value="HTH_MARR"/>
    <property type="match status" value="1"/>
</dbReference>